<dbReference type="InterPro" id="IPR029001">
    <property type="entry name" value="ITPase-like_fam"/>
</dbReference>
<accession>A0AAD7UGQ2</accession>
<dbReference type="GO" id="GO:0103023">
    <property type="term" value="F:ITPase activity"/>
    <property type="evidence" value="ECO:0007669"/>
    <property type="project" value="UniProtKB-EC"/>
</dbReference>
<dbReference type="SUPFAM" id="SSF52972">
    <property type="entry name" value="ITPase-like"/>
    <property type="match status" value="1"/>
</dbReference>
<evidence type="ECO:0000259" key="13">
    <source>
        <dbReference type="Pfam" id="PF01931"/>
    </source>
</evidence>
<feature type="transmembrane region" description="Helical" evidence="12">
    <location>
        <begin position="6"/>
        <end position="38"/>
    </location>
</feature>
<organism evidence="14 15">
    <name type="scientific">Chrysophaeum taylorii</name>
    <dbReference type="NCBI Taxonomy" id="2483200"/>
    <lineage>
        <taxon>Eukaryota</taxon>
        <taxon>Sar</taxon>
        <taxon>Stramenopiles</taxon>
        <taxon>Ochrophyta</taxon>
        <taxon>Pelagophyceae</taxon>
        <taxon>Pelagomonadales</taxon>
        <taxon>Pelagomonadaceae</taxon>
        <taxon>Chrysophaeum</taxon>
    </lineage>
</organism>
<comment type="catalytic activity">
    <reaction evidence="11">
        <text>XTP + H2O = XDP + phosphate + H(+)</text>
        <dbReference type="Rhea" id="RHEA:28406"/>
        <dbReference type="ChEBI" id="CHEBI:15377"/>
        <dbReference type="ChEBI" id="CHEBI:15378"/>
        <dbReference type="ChEBI" id="CHEBI:43474"/>
        <dbReference type="ChEBI" id="CHEBI:59884"/>
        <dbReference type="ChEBI" id="CHEBI:61314"/>
        <dbReference type="EC" id="3.6.1.73"/>
    </reaction>
</comment>
<comment type="cofactor">
    <cofactor evidence="1">
        <name>Mn(2+)</name>
        <dbReference type="ChEBI" id="CHEBI:29035"/>
    </cofactor>
</comment>
<keyword evidence="5" id="KW-0378">Hydrolase</keyword>
<evidence type="ECO:0000256" key="4">
    <source>
        <dbReference type="ARBA" id="ARBA00022741"/>
    </source>
</evidence>
<dbReference type="EMBL" id="JAQMWT010000317">
    <property type="protein sequence ID" value="KAJ8605133.1"/>
    <property type="molecule type" value="Genomic_DNA"/>
</dbReference>
<evidence type="ECO:0000313" key="15">
    <source>
        <dbReference type="Proteomes" id="UP001230188"/>
    </source>
</evidence>
<evidence type="ECO:0000256" key="10">
    <source>
        <dbReference type="ARBA" id="ARBA00048174"/>
    </source>
</evidence>
<dbReference type="PANTHER" id="PTHR34699">
    <property type="match status" value="1"/>
</dbReference>
<dbReference type="InterPro" id="IPR050299">
    <property type="entry name" value="YjjX_NTPase"/>
</dbReference>
<dbReference type="InterPro" id="IPR026533">
    <property type="entry name" value="NTPase/PRRC1"/>
</dbReference>
<protein>
    <recommendedName>
        <fullName evidence="9">inosine/xanthosine triphosphatase</fullName>
        <ecNumber evidence="9">3.6.1.73</ecNumber>
    </recommendedName>
</protein>
<dbReference type="GO" id="GO:0046872">
    <property type="term" value="F:metal ion binding"/>
    <property type="evidence" value="ECO:0007669"/>
    <property type="project" value="UniProtKB-KW"/>
</dbReference>
<evidence type="ECO:0000256" key="7">
    <source>
        <dbReference type="ARBA" id="ARBA00023080"/>
    </source>
</evidence>
<name>A0AAD7UGQ2_9STRA</name>
<dbReference type="Pfam" id="PF01931">
    <property type="entry name" value="NTPase_I-T"/>
    <property type="match status" value="1"/>
</dbReference>
<evidence type="ECO:0000256" key="11">
    <source>
        <dbReference type="ARBA" id="ARBA00048781"/>
    </source>
</evidence>
<keyword evidence="6" id="KW-0460">Magnesium</keyword>
<keyword evidence="8" id="KW-0464">Manganese</keyword>
<feature type="domain" description="Non-canonical purine NTP phosphatase/PRRC1" evidence="13">
    <location>
        <begin position="96"/>
        <end position="259"/>
    </location>
</feature>
<dbReference type="PANTHER" id="PTHR34699:SF2">
    <property type="entry name" value="NON-CANONICAL PURINE NTP PHOSPHATASE_PRRC1 DOMAIN-CONTAINING PROTEIN"/>
    <property type="match status" value="1"/>
</dbReference>
<evidence type="ECO:0000256" key="6">
    <source>
        <dbReference type="ARBA" id="ARBA00022842"/>
    </source>
</evidence>
<keyword evidence="3" id="KW-0479">Metal-binding</keyword>
<dbReference type="EC" id="3.6.1.73" evidence="9"/>
<keyword evidence="12" id="KW-0812">Transmembrane</keyword>
<keyword evidence="7" id="KW-0546">Nucleotide metabolism</keyword>
<evidence type="ECO:0000256" key="9">
    <source>
        <dbReference type="ARBA" id="ARBA00038901"/>
    </source>
</evidence>
<evidence type="ECO:0000256" key="2">
    <source>
        <dbReference type="ARBA" id="ARBA00001946"/>
    </source>
</evidence>
<keyword evidence="15" id="KW-1185">Reference proteome</keyword>
<evidence type="ECO:0000256" key="8">
    <source>
        <dbReference type="ARBA" id="ARBA00023211"/>
    </source>
</evidence>
<dbReference type="GO" id="GO:0009117">
    <property type="term" value="P:nucleotide metabolic process"/>
    <property type="evidence" value="ECO:0007669"/>
    <property type="project" value="UniProtKB-KW"/>
</dbReference>
<keyword evidence="12" id="KW-0472">Membrane</keyword>
<dbReference type="GO" id="GO:0006772">
    <property type="term" value="P:thiamine metabolic process"/>
    <property type="evidence" value="ECO:0007669"/>
    <property type="project" value="TreeGrafter"/>
</dbReference>
<gene>
    <name evidence="14" type="ORF">CTAYLR_000459</name>
</gene>
<comment type="caution">
    <text evidence="14">The sequence shown here is derived from an EMBL/GenBank/DDBJ whole genome shotgun (WGS) entry which is preliminary data.</text>
</comment>
<comment type="catalytic activity">
    <reaction evidence="10">
        <text>ITP + H2O = IDP + phosphate + H(+)</text>
        <dbReference type="Rhea" id="RHEA:28330"/>
        <dbReference type="ChEBI" id="CHEBI:15377"/>
        <dbReference type="ChEBI" id="CHEBI:15378"/>
        <dbReference type="ChEBI" id="CHEBI:43474"/>
        <dbReference type="ChEBI" id="CHEBI:58280"/>
        <dbReference type="ChEBI" id="CHEBI:61402"/>
        <dbReference type="EC" id="3.6.1.73"/>
    </reaction>
</comment>
<evidence type="ECO:0000256" key="3">
    <source>
        <dbReference type="ARBA" id="ARBA00022723"/>
    </source>
</evidence>
<dbReference type="Proteomes" id="UP001230188">
    <property type="component" value="Unassembled WGS sequence"/>
</dbReference>
<evidence type="ECO:0000313" key="14">
    <source>
        <dbReference type="EMBL" id="KAJ8605133.1"/>
    </source>
</evidence>
<dbReference type="AlphaFoldDB" id="A0AAD7UGQ2"/>
<dbReference type="Gene3D" id="3.90.950.10">
    <property type="match status" value="1"/>
</dbReference>
<keyword evidence="4" id="KW-0547">Nucleotide-binding</keyword>
<sequence length="271" mass="27948">MQLDEAGLAVVVTGGVGVAIAGIAPRWGVLVLGAAYAAERCRGFLSARTGMLCVASFWLTSARPVVDAAIAAMAVGAARWVAGNEERAFGEVVAVGSKNPSKVAAVRTAIRAYGGASVRAVAAASGVPEQPMGLEVTARGARNRAEGAFYAGPTRPSLAFGIESGLFGLGGGGLYDVCVVSAFDGRRHALGLSCAFEIPPEVRRAVVEDGLNLSDAANKAGIATDPNVGQRGGLVSILTRGRVTRAQYTIQAIQMALAQYDHPTWYSDDER</sequence>
<evidence type="ECO:0000256" key="1">
    <source>
        <dbReference type="ARBA" id="ARBA00001936"/>
    </source>
</evidence>
<dbReference type="GO" id="GO:0000166">
    <property type="term" value="F:nucleotide binding"/>
    <property type="evidence" value="ECO:0007669"/>
    <property type="project" value="UniProtKB-KW"/>
</dbReference>
<comment type="cofactor">
    <cofactor evidence="2">
        <name>Mg(2+)</name>
        <dbReference type="ChEBI" id="CHEBI:18420"/>
    </cofactor>
</comment>
<keyword evidence="12" id="KW-1133">Transmembrane helix</keyword>
<proteinExistence type="predicted"/>
<evidence type="ECO:0000256" key="5">
    <source>
        <dbReference type="ARBA" id="ARBA00022801"/>
    </source>
</evidence>
<reference evidence="14" key="1">
    <citation type="submission" date="2023-01" db="EMBL/GenBank/DDBJ databases">
        <title>Metagenome sequencing of chrysophaentin producing Chrysophaeum taylorii.</title>
        <authorList>
            <person name="Davison J."/>
            <person name="Bewley C."/>
        </authorList>
    </citation>
    <scope>NUCLEOTIDE SEQUENCE</scope>
    <source>
        <strain evidence="14">NIES-1699</strain>
    </source>
</reference>
<evidence type="ECO:0000256" key="12">
    <source>
        <dbReference type="SAM" id="Phobius"/>
    </source>
</evidence>